<dbReference type="Gene3D" id="3.40.50.1370">
    <property type="entry name" value="Aspartate/ornithine carbamoyltransferase"/>
    <property type="match status" value="2"/>
</dbReference>
<dbReference type="PRINTS" id="PR00100">
    <property type="entry name" value="AOTCASE"/>
</dbReference>
<feature type="non-terminal residue" evidence="3">
    <location>
        <position position="1"/>
    </location>
</feature>
<dbReference type="GO" id="GO:0042450">
    <property type="term" value="P:L-arginine biosynthetic process via ornithine"/>
    <property type="evidence" value="ECO:0007669"/>
    <property type="project" value="TreeGrafter"/>
</dbReference>
<gene>
    <name evidence="3" type="ORF">LCGC14_3112890</name>
</gene>
<dbReference type="FunFam" id="3.40.50.1370:FF:000008">
    <property type="entry name" value="Ornithine carbamoyltransferase"/>
    <property type="match status" value="1"/>
</dbReference>
<organism evidence="3">
    <name type="scientific">marine sediment metagenome</name>
    <dbReference type="NCBI Taxonomy" id="412755"/>
    <lineage>
        <taxon>unclassified sequences</taxon>
        <taxon>metagenomes</taxon>
        <taxon>ecological metagenomes</taxon>
    </lineage>
</organism>
<dbReference type="PRINTS" id="PR00102">
    <property type="entry name" value="OTCASE"/>
</dbReference>
<dbReference type="GO" id="GO:0016597">
    <property type="term" value="F:amino acid binding"/>
    <property type="evidence" value="ECO:0007669"/>
    <property type="project" value="InterPro"/>
</dbReference>
<dbReference type="PANTHER" id="PTHR45753">
    <property type="entry name" value="ORNITHINE CARBAMOYLTRANSFERASE, MITOCHONDRIAL"/>
    <property type="match status" value="1"/>
</dbReference>
<dbReference type="PANTHER" id="PTHR45753:SF3">
    <property type="entry name" value="ORNITHINE TRANSCARBAMYLASE, MITOCHONDRIAL"/>
    <property type="match status" value="1"/>
</dbReference>
<dbReference type="InterPro" id="IPR006130">
    <property type="entry name" value="Asp/Orn_carbamoylTrfase"/>
</dbReference>
<dbReference type="InterPro" id="IPR036901">
    <property type="entry name" value="Asp/Orn_carbamoylTrfase_sf"/>
</dbReference>
<dbReference type="EMBL" id="LAZR01067407">
    <property type="protein sequence ID" value="KKK51645.1"/>
    <property type="molecule type" value="Genomic_DNA"/>
</dbReference>
<dbReference type="GO" id="GO:0019240">
    <property type="term" value="P:citrulline biosynthetic process"/>
    <property type="evidence" value="ECO:0007669"/>
    <property type="project" value="TreeGrafter"/>
</dbReference>
<comment type="caution">
    <text evidence="3">The sequence shown here is derived from an EMBL/GenBank/DDBJ whole genome shotgun (WGS) entry which is preliminary data.</text>
</comment>
<keyword evidence="1" id="KW-0808">Transferase</keyword>
<reference evidence="3" key="1">
    <citation type="journal article" date="2015" name="Nature">
        <title>Complex archaea that bridge the gap between prokaryotes and eukaryotes.</title>
        <authorList>
            <person name="Spang A."/>
            <person name="Saw J.H."/>
            <person name="Jorgensen S.L."/>
            <person name="Zaremba-Niedzwiedzka K."/>
            <person name="Martijn J."/>
            <person name="Lind A.E."/>
            <person name="van Eijk R."/>
            <person name="Schleper C."/>
            <person name="Guy L."/>
            <person name="Ettema T.J."/>
        </authorList>
    </citation>
    <scope>NUCLEOTIDE SEQUENCE</scope>
</reference>
<dbReference type="GO" id="GO:0004585">
    <property type="term" value="F:ornithine carbamoyltransferase activity"/>
    <property type="evidence" value="ECO:0007669"/>
    <property type="project" value="UniProtKB-ARBA"/>
</dbReference>
<dbReference type="AlphaFoldDB" id="A0A0F8WTJ7"/>
<dbReference type="Pfam" id="PF00185">
    <property type="entry name" value="OTCace"/>
    <property type="match status" value="1"/>
</dbReference>
<dbReference type="InterPro" id="IPR002292">
    <property type="entry name" value="Orn/put_carbamltrans"/>
</dbReference>
<evidence type="ECO:0000259" key="2">
    <source>
        <dbReference type="Pfam" id="PF00185"/>
    </source>
</evidence>
<accession>A0A0F8WTJ7</accession>
<protein>
    <recommendedName>
        <fullName evidence="2">Aspartate/ornithine carbamoyltransferase Asp/Orn-binding domain-containing protein</fullName>
    </recommendedName>
</protein>
<proteinExistence type="predicted"/>
<evidence type="ECO:0000256" key="1">
    <source>
        <dbReference type="ARBA" id="ARBA00022679"/>
    </source>
</evidence>
<sequence>GNNTARSLCLAAAMSGMEFRFAAPEGYELPADVVARAEELAAASGGSVARLRDPREAVKGADVVYTDVWASMGQEEESAARREAFQGYQVDAELMSLAKADAIFMHDLPAHRGEEVSAEVIEGAQSVVFDQAENRLHAQKGALALILGEESG</sequence>
<feature type="domain" description="Aspartate/ornithine carbamoyltransferase Asp/Orn-binding" evidence="2">
    <location>
        <begin position="2"/>
        <end position="145"/>
    </location>
</feature>
<evidence type="ECO:0000313" key="3">
    <source>
        <dbReference type="EMBL" id="KKK51645.1"/>
    </source>
</evidence>
<name>A0A0F8WTJ7_9ZZZZ</name>
<dbReference type="SUPFAM" id="SSF53671">
    <property type="entry name" value="Aspartate/ornithine carbamoyltransferase"/>
    <property type="match status" value="1"/>
</dbReference>
<dbReference type="InterPro" id="IPR006131">
    <property type="entry name" value="Asp_carbamoyltransf_Asp/Orn-bd"/>
</dbReference>